<feature type="transmembrane region" description="Helical" evidence="1">
    <location>
        <begin position="100"/>
        <end position="122"/>
    </location>
</feature>
<gene>
    <name evidence="2" type="ORF">SELMODRAFT_406435</name>
</gene>
<dbReference type="AlphaFoldDB" id="D8R2C8"/>
<protein>
    <submittedName>
        <fullName evidence="2">Uncharacterized protein</fullName>
    </submittedName>
</protein>
<evidence type="ECO:0000313" key="3">
    <source>
        <dbReference type="Proteomes" id="UP000001514"/>
    </source>
</evidence>
<keyword evidence="1" id="KW-0812">Transmembrane</keyword>
<keyword evidence="1" id="KW-0472">Membrane</keyword>
<dbReference type="EMBL" id="GL377570">
    <property type="protein sequence ID" value="EFJ34047.1"/>
    <property type="molecule type" value="Genomic_DNA"/>
</dbReference>
<name>D8R2C8_SELML</name>
<feature type="transmembrane region" description="Helical" evidence="1">
    <location>
        <begin position="20"/>
        <end position="40"/>
    </location>
</feature>
<reference evidence="2 3" key="1">
    <citation type="journal article" date="2011" name="Science">
        <title>The Selaginella genome identifies genetic changes associated with the evolution of vascular plants.</title>
        <authorList>
            <person name="Banks J.A."/>
            <person name="Nishiyama T."/>
            <person name="Hasebe M."/>
            <person name="Bowman J.L."/>
            <person name="Gribskov M."/>
            <person name="dePamphilis C."/>
            <person name="Albert V.A."/>
            <person name="Aono N."/>
            <person name="Aoyama T."/>
            <person name="Ambrose B.A."/>
            <person name="Ashton N.W."/>
            <person name="Axtell M.J."/>
            <person name="Barker E."/>
            <person name="Barker M.S."/>
            <person name="Bennetzen J.L."/>
            <person name="Bonawitz N.D."/>
            <person name="Chapple C."/>
            <person name="Cheng C."/>
            <person name="Correa L.G."/>
            <person name="Dacre M."/>
            <person name="DeBarry J."/>
            <person name="Dreyer I."/>
            <person name="Elias M."/>
            <person name="Engstrom E.M."/>
            <person name="Estelle M."/>
            <person name="Feng L."/>
            <person name="Finet C."/>
            <person name="Floyd S.K."/>
            <person name="Frommer W.B."/>
            <person name="Fujita T."/>
            <person name="Gramzow L."/>
            <person name="Gutensohn M."/>
            <person name="Harholt J."/>
            <person name="Hattori M."/>
            <person name="Heyl A."/>
            <person name="Hirai T."/>
            <person name="Hiwatashi Y."/>
            <person name="Ishikawa M."/>
            <person name="Iwata M."/>
            <person name="Karol K.G."/>
            <person name="Koehler B."/>
            <person name="Kolukisaoglu U."/>
            <person name="Kubo M."/>
            <person name="Kurata T."/>
            <person name="Lalonde S."/>
            <person name="Li K."/>
            <person name="Li Y."/>
            <person name="Litt A."/>
            <person name="Lyons E."/>
            <person name="Manning G."/>
            <person name="Maruyama T."/>
            <person name="Michael T.P."/>
            <person name="Mikami K."/>
            <person name="Miyazaki S."/>
            <person name="Morinaga S."/>
            <person name="Murata T."/>
            <person name="Mueller-Roeber B."/>
            <person name="Nelson D.R."/>
            <person name="Obara M."/>
            <person name="Oguri Y."/>
            <person name="Olmstead R.G."/>
            <person name="Onodera N."/>
            <person name="Petersen B.L."/>
            <person name="Pils B."/>
            <person name="Prigge M."/>
            <person name="Rensing S.A."/>
            <person name="Riano-Pachon D.M."/>
            <person name="Roberts A.W."/>
            <person name="Sato Y."/>
            <person name="Scheller H.V."/>
            <person name="Schulz B."/>
            <person name="Schulz C."/>
            <person name="Shakirov E.V."/>
            <person name="Shibagaki N."/>
            <person name="Shinohara N."/>
            <person name="Shippen D.E."/>
            <person name="Soerensen I."/>
            <person name="Sotooka R."/>
            <person name="Sugimoto N."/>
            <person name="Sugita M."/>
            <person name="Sumikawa N."/>
            <person name="Tanurdzic M."/>
            <person name="Theissen G."/>
            <person name="Ulvskov P."/>
            <person name="Wakazuki S."/>
            <person name="Weng J.K."/>
            <person name="Willats W.W."/>
            <person name="Wipf D."/>
            <person name="Wolf P.G."/>
            <person name="Yang L."/>
            <person name="Zimmer A.D."/>
            <person name="Zhu Q."/>
            <person name="Mitros T."/>
            <person name="Hellsten U."/>
            <person name="Loque D."/>
            <person name="Otillar R."/>
            <person name="Salamov A."/>
            <person name="Schmutz J."/>
            <person name="Shapiro H."/>
            <person name="Lindquist E."/>
            <person name="Lucas S."/>
            <person name="Rokhsar D."/>
            <person name="Grigoriev I.V."/>
        </authorList>
    </citation>
    <scope>NUCLEOTIDE SEQUENCE [LARGE SCALE GENOMIC DNA]</scope>
</reference>
<proteinExistence type="predicted"/>
<dbReference type="InParanoid" id="D8R2C8"/>
<dbReference type="HOGENOM" id="CLU_064402_1_0_1"/>
<feature type="transmembrane region" description="Helical" evidence="1">
    <location>
        <begin position="69"/>
        <end position="88"/>
    </location>
</feature>
<dbReference type="Gramene" id="EFJ34047">
    <property type="protein sequence ID" value="EFJ34047"/>
    <property type="gene ID" value="SELMODRAFT_406435"/>
</dbReference>
<dbReference type="Proteomes" id="UP000001514">
    <property type="component" value="Unassembled WGS sequence"/>
</dbReference>
<keyword evidence="3" id="KW-1185">Reference proteome</keyword>
<sequence length="219" mass="23868">MEQGLLSPNATIHWPPQLSAEVGCLAFIVITFFTALLYALFGRKKPVTYGFLVGGISGILSTMSTDPRVVIPLGLIFFCGFYTPAIQLAPDDWYDGASWFVMTVIFTTRCLLYIGSCVVATAAPPLGWKAQATVLLGCSAAIVYASLLRHYMLQSPSEALEGCCDGLARLQPVDTVDKDKRHAVRQEKAIQALREFAEATGNTLPENLKSLKAPNICRY</sequence>
<evidence type="ECO:0000256" key="1">
    <source>
        <dbReference type="SAM" id="Phobius"/>
    </source>
</evidence>
<evidence type="ECO:0000313" key="2">
    <source>
        <dbReference type="EMBL" id="EFJ34047.1"/>
    </source>
</evidence>
<dbReference type="KEGG" id="smo:SELMODRAFT_406435"/>
<accession>D8R2C8</accession>
<organism evidence="3">
    <name type="scientific">Selaginella moellendorffii</name>
    <name type="common">Spikemoss</name>
    <dbReference type="NCBI Taxonomy" id="88036"/>
    <lineage>
        <taxon>Eukaryota</taxon>
        <taxon>Viridiplantae</taxon>
        <taxon>Streptophyta</taxon>
        <taxon>Embryophyta</taxon>
        <taxon>Tracheophyta</taxon>
        <taxon>Lycopodiopsida</taxon>
        <taxon>Selaginellales</taxon>
        <taxon>Selaginellaceae</taxon>
        <taxon>Selaginella</taxon>
    </lineage>
</organism>
<keyword evidence="1" id="KW-1133">Transmembrane helix</keyword>